<protein>
    <recommendedName>
        <fullName evidence="7">Large ribosomal subunit protein mL45</fullName>
    </recommendedName>
    <alternativeName>
        <fullName evidence="8">39S ribosomal protein L45, mitochondrial</fullName>
    </alternativeName>
</protein>
<comment type="caution">
    <text evidence="10">The sequence shown here is derived from an EMBL/GenBank/DDBJ whole genome shotgun (WGS) entry which is preliminary data.</text>
</comment>
<dbReference type="PANTHER" id="PTHR28554">
    <property type="entry name" value="39S RIBOSOMAL PROTEIN L45, MITOCHONDRIAL"/>
    <property type="match status" value="1"/>
</dbReference>
<evidence type="ECO:0000313" key="10">
    <source>
        <dbReference type="EMBL" id="KAF3326150.1"/>
    </source>
</evidence>
<gene>
    <name evidence="10" type="ORF">FCM35_KLT09230</name>
</gene>
<dbReference type="GO" id="GO:0005739">
    <property type="term" value="C:mitochondrion"/>
    <property type="evidence" value="ECO:0007669"/>
    <property type="project" value="UniProtKB-SubCell"/>
</dbReference>
<evidence type="ECO:0000256" key="8">
    <source>
        <dbReference type="ARBA" id="ARBA00043031"/>
    </source>
</evidence>
<dbReference type="Pfam" id="PF04280">
    <property type="entry name" value="Tim44"/>
    <property type="match status" value="1"/>
</dbReference>
<evidence type="ECO:0000256" key="6">
    <source>
        <dbReference type="ARBA" id="ARBA00038073"/>
    </source>
</evidence>
<keyword evidence="5" id="KW-0687">Ribonucleoprotein</keyword>
<dbReference type="EMBL" id="SWLB01000019">
    <property type="protein sequence ID" value="KAF3326150.1"/>
    <property type="molecule type" value="Genomic_DNA"/>
</dbReference>
<comment type="similarity">
    <text evidence="6">Belongs to the mitochondrion-specific ribosomal protein mL45 family.</text>
</comment>
<dbReference type="InterPro" id="IPR007379">
    <property type="entry name" value="Tim44-like_dom"/>
</dbReference>
<dbReference type="SMART" id="SM00978">
    <property type="entry name" value="Tim44"/>
    <property type="match status" value="1"/>
</dbReference>
<keyword evidence="4" id="KW-0496">Mitochondrion</keyword>
<evidence type="ECO:0000256" key="3">
    <source>
        <dbReference type="ARBA" id="ARBA00022980"/>
    </source>
</evidence>
<dbReference type="InterPro" id="IPR032710">
    <property type="entry name" value="NTF2-like_dom_sf"/>
</dbReference>
<dbReference type="GO" id="GO:0005840">
    <property type="term" value="C:ribosome"/>
    <property type="evidence" value="ECO:0007669"/>
    <property type="project" value="UniProtKB-KW"/>
</dbReference>
<reference evidence="10" key="1">
    <citation type="submission" date="2020-01" db="EMBL/GenBank/DDBJ databases">
        <title>Genome sequence of Kobresia littledalei, the first chromosome-level genome in the family Cyperaceae.</title>
        <authorList>
            <person name="Qu G."/>
        </authorList>
    </citation>
    <scope>NUCLEOTIDE SEQUENCE</scope>
    <source>
        <strain evidence="10">C.B.Clarke</strain>
        <tissue evidence="10">Leaf</tissue>
    </source>
</reference>
<keyword evidence="2" id="KW-0809">Transit peptide</keyword>
<dbReference type="GO" id="GO:1990904">
    <property type="term" value="C:ribonucleoprotein complex"/>
    <property type="evidence" value="ECO:0007669"/>
    <property type="project" value="UniProtKB-KW"/>
</dbReference>
<keyword evidence="11" id="KW-1185">Reference proteome</keyword>
<dbReference type="Proteomes" id="UP000623129">
    <property type="component" value="Unassembled WGS sequence"/>
</dbReference>
<evidence type="ECO:0000256" key="1">
    <source>
        <dbReference type="ARBA" id="ARBA00004173"/>
    </source>
</evidence>
<sequence>MPLDWSCREFGKARGLMSSSYKIQDFLSQNVHNSMPVYTVKMLEMAMQLNSLRSMSVKVPGSSRKATLKIVMQSPGFVYEPYEPRERISFWKRWFTLIGWRRTKEDLIMEMKSAYAINKLRKKTGYTKNSFYEQAVRLYKEINTLMANGDLSALRKVVTEKMYSTLKNELKKREAVWSSVYWELDGSGLSLRTLRARMIAIDKNDLDKAYIQLTIEFVGKQKFEAYNKKGEVVSGDKAKQARTKNQGMTWFLLLARQQEYTKSASTHAMQGNSGKLGESGQPNLIPTVRFAAKEYRSEQREAKVWADARMGVCDVGGLRGVELGVLICNSKLLLNNLMAEDIQYTISDVELNKDESALEKVKKVQMLVEDLSCYIAHIRKLWVSKKDLAESLKIKEKLMSEVLGFLKEKHFVKSFPEEAEEQNNGKNKRKRDEYIYYSLEYEKIPKVALYLRLKIQKKFNKEKLQETYFYL</sequence>
<dbReference type="AlphaFoldDB" id="A0A833QIP8"/>
<organism evidence="10 11">
    <name type="scientific">Carex littledalei</name>
    <dbReference type="NCBI Taxonomy" id="544730"/>
    <lineage>
        <taxon>Eukaryota</taxon>
        <taxon>Viridiplantae</taxon>
        <taxon>Streptophyta</taxon>
        <taxon>Embryophyta</taxon>
        <taxon>Tracheophyta</taxon>
        <taxon>Spermatophyta</taxon>
        <taxon>Magnoliopsida</taxon>
        <taxon>Liliopsida</taxon>
        <taxon>Poales</taxon>
        <taxon>Cyperaceae</taxon>
        <taxon>Cyperoideae</taxon>
        <taxon>Cariceae</taxon>
        <taxon>Carex</taxon>
        <taxon>Carex subgen. Euthyceras</taxon>
    </lineage>
</organism>
<dbReference type="PANTHER" id="PTHR28554:SF1">
    <property type="entry name" value="LARGE RIBOSOMAL SUBUNIT PROTEIN ML45"/>
    <property type="match status" value="1"/>
</dbReference>
<dbReference type="Gene3D" id="3.10.450.240">
    <property type="match status" value="1"/>
</dbReference>
<name>A0A833QIP8_9POAL</name>
<dbReference type="SUPFAM" id="SSF54427">
    <property type="entry name" value="NTF2-like"/>
    <property type="match status" value="1"/>
</dbReference>
<evidence type="ECO:0000259" key="9">
    <source>
        <dbReference type="SMART" id="SM00978"/>
    </source>
</evidence>
<dbReference type="InterPro" id="IPR051975">
    <property type="entry name" value="mtLSU_mL45"/>
</dbReference>
<keyword evidence="3" id="KW-0689">Ribosomal protein</keyword>
<evidence type="ECO:0000313" key="11">
    <source>
        <dbReference type="Proteomes" id="UP000623129"/>
    </source>
</evidence>
<accession>A0A833QIP8</accession>
<evidence type="ECO:0000256" key="5">
    <source>
        <dbReference type="ARBA" id="ARBA00023274"/>
    </source>
</evidence>
<feature type="domain" description="Tim44-like" evidence="9">
    <location>
        <begin position="113"/>
        <end position="257"/>
    </location>
</feature>
<proteinExistence type="inferred from homology"/>
<dbReference type="OrthoDB" id="19619at2759"/>
<evidence type="ECO:0000256" key="2">
    <source>
        <dbReference type="ARBA" id="ARBA00022946"/>
    </source>
</evidence>
<evidence type="ECO:0000256" key="7">
    <source>
        <dbReference type="ARBA" id="ARBA00039448"/>
    </source>
</evidence>
<comment type="subcellular location">
    <subcellularLocation>
        <location evidence="1">Mitochondrion</location>
    </subcellularLocation>
</comment>
<evidence type="ECO:0000256" key="4">
    <source>
        <dbReference type="ARBA" id="ARBA00023128"/>
    </source>
</evidence>